<proteinExistence type="predicted"/>
<dbReference type="EMBL" id="CM042888">
    <property type="protein sequence ID" value="KAI4326279.1"/>
    <property type="molecule type" value="Genomic_DNA"/>
</dbReference>
<comment type="caution">
    <text evidence="1">The sequence shown here is derived from an EMBL/GenBank/DDBJ whole genome shotgun (WGS) entry which is preliminary data.</text>
</comment>
<dbReference type="Proteomes" id="UP001057402">
    <property type="component" value="Chromosome 9"/>
</dbReference>
<organism evidence="1 2">
    <name type="scientific">Melastoma candidum</name>
    <dbReference type="NCBI Taxonomy" id="119954"/>
    <lineage>
        <taxon>Eukaryota</taxon>
        <taxon>Viridiplantae</taxon>
        <taxon>Streptophyta</taxon>
        <taxon>Embryophyta</taxon>
        <taxon>Tracheophyta</taxon>
        <taxon>Spermatophyta</taxon>
        <taxon>Magnoliopsida</taxon>
        <taxon>eudicotyledons</taxon>
        <taxon>Gunneridae</taxon>
        <taxon>Pentapetalae</taxon>
        <taxon>rosids</taxon>
        <taxon>malvids</taxon>
        <taxon>Myrtales</taxon>
        <taxon>Melastomataceae</taxon>
        <taxon>Melastomatoideae</taxon>
        <taxon>Melastomateae</taxon>
        <taxon>Melastoma</taxon>
    </lineage>
</organism>
<gene>
    <name evidence="1" type="ORF">MLD38_031608</name>
</gene>
<sequence>MAASKLLTFGTAFLRYRSKAAGVASAFTVKSLRLCTATTVDNVDLSISASTDRRHPWPEWVSFIDELRSKGYFRLPTTSEDKELISVGAEDDGDHADIYTTLNLLKEPCLSFARDRFDILRSLSTNDIRTVVKHGCPNLLRKAVNSGKRLRVYVQVDEADACSGCNLRGSCDRAYVMLKDSEDARTVDIVRTLLSYALDPLVISGDPKPPGRELVESSVRKLLMELIKLSETPPDPELLKPAVYTPRPRKGLTRIGDGDTIEEVADKRGSSLVNANDADVEMKRGDWMCSKCNFLNFSKNLRCLRCKEDGPMRVHTNDFEVKKGDWICQKCDFMNFSRNSKCLKCRAEGPKGAGIYEVVKKKFDWDCPKCEFMNFASNKNCLRCKEPRPKRALRPGDWECASCDYLNYSRNEVCLKCKAERPQGTVPEYEEQLWKSPY</sequence>
<keyword evidence="2" id="KW-1185">Reference proteome</keyword>
<name>A0ACB9MQ76_9MYRT</name>
<evidence type="ECO:0000313" key="2">
    <source>
        <dbReference type="Proteomes" id="UP001057402"/>
    </source>
</evidence>
<protein>
    <submittedName>
        <fullName evidence="1">Uncharacterized protein</fullName>
    </submittedName>
</protein>
<evidence type="ECO:0000313" key="1">
    <source>
        <dbReference type="EMBL" id="KAI4326279.1"/>
    </source>
</evidence>
<reference evidence="2" key="1">
    <citation type="journal article" date="2023" name="Front. Plant Sci.">
        <title>Chromosomal-level genome assembly of Melastoma candidum provides insights into trichome evolution.</title>
        <authorList>
            <person name="Zhong Y."/>
            <person name="Wu W."/>
            <person name="Sun C."/>
            <person name="Zou P."/>
            <person name="Liu Y."/>
            <person name="Dai S."/>
            <person name="Zhou R."/>
        </authorList>
    </citation>
    <scope>NUCLEOTIDE SEQUENCE [LARGE SCALE GENOMIC DNA]</scope>
</reference>
<accession>A0ACB9MQ76</accession>